<dbReference type="Proteomes" id="UP001205560">
    <property type="component" value="Unassembled WGS sequence"/>
</dbReference>
<gene>
    <name evidence="1" type="ORF">NX782_08685</name>
</gene>
<evidence type="ECO:0008006" key="3">
    <source>
        <dbReference type="Google" id="ProtNLM"/>
    </source>
</evidence>
<organism evidence="1 2">
    <name type="scientific">Massilia norwichensis</name>
    <dbReference type="NCBI Taxonomy" id="1442366"/>
    <lineage>
        <taxon>Bacteria</taxon>
        <taxon>Pseudomonadati</taxon>
        <taxon>Pseudomonadota</taxon>
        <taxon>Betaproteobacteria</taxon>
        <taxon>Burkholderiales</taxon>
        <taxon>Oxalobacteraceae</taxon>
        <taxon>Telluria group</taxon>
        <taxon>Massilia</taxon>
    </lineage>
</organism>
<proteinExistence type="predicted"/>
<name>A0ABT2A539_9BURK</name>
<accession>A0ABT2A539</accession>
<protein>
    <recommendedName>
        <fullName evidence="3">DUF4145 domain-containing protein</fullName>
    </recommendedName>
</protein>
<reference evidence="1 2" key="1">
    <citation type="submission" date="2022-08" db="EMBL/GenBank/DDBJ databases">
        <title>Reclassification of Massilia species as members of the genera Telluria, Duganella, Pseudoduganella, Mokoshia gen. nov. and Zemynaea gen. nov. using orthogonal and non-orthogonal genome-based approaches.</title>
        <authorList>
            <person name="Bowman J.P."/>
        </authorList>
    </citation>
    <scope>NUCLEOTIDE SEQUENCE [LARGE SCALE GENOMIC DNA]</scope>
    <source>
        <strain evidence="1 2">LMG 28164</strain>
    </source>
</reference>
<dbReference type="RefSeq" id="WP_258845048.1">
    <property type="nucleotide sequence ID" value="NZ_JANUGX010000008.1"/>
</dbReference>
<evidence type="ECO:0000313" key="2">
    <source>
        <dbReference type="Proteomes" id="UP001205560"/>
    </source>
</evidence>
<sequence length="94" mass="10463">MPTRYGTANMLAQNRAYRELESEYSPEVARCLTSRNLLRHGVDVSDADVAAWARINGQCCKAHLDIRDEVRRAERTASVAAGTAVDRINAKTTR</sequence>
<dbReference type="EMBL" id="JANUGX010000008">
    <property type="protein sequence ID" value="MCS0589282.1"/>
    <property type="molecule type" value="Genomic_DNA"/>
</dbReference>
<comment type="caution">
    <text evidence="1">The sequence shown here is derived from an EMBL/GenBank/DDBJ whole genome shotgun (WGS) entry which is preliminary data.</text>
</comment>
<keyword evidence="2" id="KW-1185">Reference proteome</keyword>
<evidence type="ECO:0000313" key="1">
    <source>
        <dbReference type="EMBL" id="MCS0589282.1"/>
    </source>
</evidence>